<dbReference type="Proteomes" id="UP000825008">
    <property type="component" value="Chromosome"/>
</dbReference>
<evidence type="ECO:0000256" key="4">
    <source>
        <dbReference type="SAM" id="MobiDB-lite"/>
    </source>
</evidence>
<gene>
    <name evidence="6" type="ORF">K3U94_15020</name>
</gene>
<dbReference type="EMBL" id="CP080997">
    <property type="protein sequence ID" value="QZA06335.1"/>
    <property type="molecule type" value="Genomic_DNA"/>
</dbReference>
<dbReference type="InterPro" id="IPR000432">
    <property type="entry name" value="DNA_mismatch_repair_MutS_C"/>
</dbReference>
<evidence type="ECO:0000256" key="1">
    <source>
        <dbReference type="ARBA" id="ARBA00022741"/>
    </source>
</evidence>
<proteinExistence type="predicted"/>
<dbReference type="Gene3D" id="3.40.50.300">
    <property type="entry name" value="P-loop containing nucleotide triphosphate hydrolases"/>
    <property type="match status" value="1"/>
</dbReference>
<dbReference type="SMART" id="SM00534">
    <property type="entry name" value="MUTSac"/>
    <property type="match status" value="1"/>
</dbReference>
<dbReference type="InterPro" id="IPR027417">
    <property type="entry name" value="P-loop_NTPase"/>
</dbReference>
<dbReference type="GO" id="GO:0005829">
    <property type="term" value="C:cytosol"/>
    <property type="evidence" value="ECO:0007669"/>
    <property type="project" value="TreeGrafter"/>
</dbReference>
<feature type="region of interest" description="Disordered" evidence="4">
    <location>
        <begin position="500"/>
        <end position="522"/>
    </location>
</feature>
<name>A0A9X7ZF31_9MYCO</name>
<dbReference type="Pfam" id="PF00488">
    <property type="entry name" value="MutS_V"/>
    <property type="match status" value="1"/>
</dbReference>
<evidence type="ECO:0000313" key="6">
    <source>
        <dbReference type="EMBL" id="QZA06335.1"/>
    </source>
</evidence>
<evidence type="ECO:0000259" key="5">
    <source>
        <dbReference type="SMART" id="SM00534"/>
    </source>
</evidence>
<evidence type="ECO:0000256" key="3">
    <source>
        <dbReference type="ARBA" id="ARBA00023125"/>
    </source>
</evidence>
<keyword evidence="3" id="KW-0238">DNA-binding</keyword>
<evidence type="ECO:0000256" key="2">
    <source>
        <dbReference type="ARBA" id="ARBA00022840"/>
    </source>
</evidence>
<dbReference type="GO" id="GO:0006298">
    <property type="term" value="P:mismatch repair"/>
    <property type="evidence" value="ECO:0007669"/>
    <property type="project" value="InterPro"/>
</dbReference>
<accession>A0A9X7ZF31</accession>
<dbReference type="GO" id="GO:0030983">
    <property type="term" value="F:mismatched DNA binding"/>
    <property type="evidence" value="ECO:0007669"/>
    <property type="project" value="InterPro"/>
</dbReference>
<dbReference type="InterPro" id="IPR045076">
    <property type="entry name" value="MutS"/>
</dbReference>
<dbReference type="GO" id="GO:0140664">
    <property type="term" value="F:ATP-dependent DNA damage sensor activity"/>
    <property type="evidence" value="ECO:0007669"/>
    <property type="project" value="InterPro"/>
</dbReference>
<dbReference type="SUPFAM" id="SSF52540">
    <property type="entry name" value="P-loop containing nucleoside triphosphate hydrolases"/>
    <property type="match status" value="1"/>
</dbReference>
<protein>
    <submittedName>
        <fullName evidence="6">DNA mismatch repair protein</fullName>
    </submittedName>
</protein>
<dbReference type="AlphaFoldDB" id="A0A9X7ZF31"/>
<keyword evidence="2" id="KW-0067">ATP-binding</keyword>
<organism evidence="6 7">
    <name type="scientific">Mycolicibacter heraklionensis</name>
    <dbReference type="NCBI Taxonomy" id="512402"/>
    <lineage>
        <taxon>Bacteria</taxon>
        <taxon>Bacillati</taxon>
        <taxon>Actinomycetota</taxon>
        <taxon>Actinomycetes</taxon>
        <taxon>Mycobacteriales</taxon>
        <taxon>Mycobacteriaceae</taxon>
        <taxon>Mycolicibacter</taxon>
    </lineage>
</organism>
<reference evidence="6" key="1">
    <citation type="submission" date="2021-08" db="EMBL/GenBank/DDBJ databases">
        <title>Whole genome sequencing of non-tuberculosis mycobacteria type-strains.</title>
        <authorList>
            <person name="Igarashi Y."/>
            <person name="Osugi A."/>
            <person name="Mitarai S."/>
        </authorList>
    </citation>
    <scope>NUCLEOTIDE SEQUENCE</scope>
    <source>
        <strain evidence="6">JCM 30995</strain>
    </source>
</reference>
<feature type="domain" description="DNA mismatch repair proteins mutS family" evidence="5">
    <location>
        <begin position="322"/>
        <end position="513"/>
    </location>
</feature>
<keyword evidence="1" id="KW-0547">Nucleotide-binding</keyword>
<dbReference type="KEGG" id="mher:K3U94_15020"/>
<evidence type="ECO:0000313" key="7">
    <source>
        <dbReference type="Proteomes" id="UP000825008"/>
    </source>
</evidence>
<dbReference type="PANTHER" id="PTHR11361:SF34">
    <property type="entry name" value="DNA MISMATCH REPAIR PROTEIN MSH1, MITOCHONDRIAL"/>
    <property type="match status" value="1"/>
</dbReference>
<sequence>MKVRLLDPDRDFDMAPRLPWHLSELIEEDLELRRLYRAMADGDAFLLDIAGKVLPSIVSNPEVIRYRQQILADCLANHAVVQEIYDLAVGGVEVRRKVFLGGMLLRDPQAVLRRSVRILEYLGNSLRQLRGLADQHADKFRSVGFRRLLATVGKQLSDDYLRALDEQLSELHLPRGVLLSARLGLGNKGEQHVLHQPPRRTWRDKLAGGHSGCGFVVDERDEAGAQALTELAGRAVNDIANTVAQSAEHVERFFGRLRTELAFYLGCANLHALLVHSGVPTCFPVPAPVDEQRLSCHGLRDVGLCLAAGRDVTGNDIDADGRSLIMVTGANEGGKSTFLRSVGVAQLMMQAGMFVTAESFCANVRDGVFTHFKREEDATMAHGKLDEELARMSEIAEYIGANSLLLCNESFASTNEREGSQIARDIVGALRETGVKVVFVTHLYDLAHGLYAIGDPTSLFLRAERRSDGVRTFRLQPGEPEPTSYGEDSFRRVFGLSAPNDTEPVQPACAPGARTINGTPGK</sequence>
<dbReference type="GO" id="GO:0005524">
    <property type="term" value="F:ATP binding"/>
    <property type="evidence" value="ECO:0007669"/>
    <property type="project" value="UniProtKB-KW"/>
</dbReference>
<dbReference type="PANTHER" id="PTHR11361">
    <property type="entry name" value="DNA MISMATCH REPAIR PROTEIN MUTS FAMILY MEMBER"/>
    <property type="match status" value="1"/>
</dbReference>
<dbReference type="RefSeq" id="WP_220694220.1">
    <property type="nucleotide sequence ID" value="NZ_CP080997.1"/>
</dbReference>